<dbReference type="PANTHER" id="PTHR30508">
    <property type="entry name" value="FES CLUSTER ASSEMBLY PROTEIN SUF"/>
    <property type="match status" value="1"/>
</dbReference>
<gene>
    <name evidence="3" type="ORF">BACPEC_02970</name>
</gene>
<dbReference type="PANTHER" id="PTHR30508:SF1">
    <property type="entry name" value="UPF0051 PROTEIN ABCI8, CHLOROPLASTIC-RELATED"/>
    <property type="match status" value="1"/>
</dbReference>
<dbReference type="AlphaFoldDB" id="B7AW70"/>
<dbReference type="Pfam" id="PF01458">
    <property type="entry name" value="SUFBD_core"/>
    <property type="match status" value="1"/>
</dbReference>
<accession>B7AW70</accession>
<dbReference type="eggNOG" id="COG0719">
    <property type="taxonomic scope" value="Bacteria"/>
</dbReference>
<reference evidence="3 4" key="2">
    <citation type="submission" date="2008-11" db="EMBL/GenBank/DDBJ databases">
        <authorList>
            <person name="Fulton L."/>
            <person name="Clifton S."/>
            <person name="Fulton B."/>
            <person name="Xu J."/>
            <person name="Minx P."/>
            <person name="Pepin K.H."/>
            <person name="Johnson M."/>
            <person name="Bhonagiri V."/>
            <person name="Nash W.E."/>
            <person name="Mardis E.R."/>
            <person name="Wilson R.K."/>
        </authorList>
    </citation>
    <scope>NUCLEOTIDE SEQUENCE [LARGE SCALE GENOMIC DNA]</scope>
    <source>
        <strain evidence="3 4">ATCC 43243</strain>
    </source>
</reference>
<keyword evidence="4" id="KW-1185">Reference proteome</keyword>
<sequence>MGSDAIIHLTERYGLQMEQATKDLLNIVSDWDGKDDGRTAFNIRENCASAGRASTEHIKIESKEDAPGLNIRVLPGTAGEKVYIPACITKAGVDDLVYNDFYIAEGADVTIVAGCGIHTETGEPARHNGIHRFFLEKNSHVLYLEKHVGTGFIKAKRSIDPVTEAWLADGALLEMETSQLGGVQTALRNTKATLEGASSLVIREHLLTDSDETLTTNFDVVLNGDGSSVNLVSRSVARGESYQEYHSNIVGNAKCSGHSECDAIITDHGKVTAQPALTAANEDAALIHEAAIGKIAGEQILKLRTLGLTESEAEAAIINGFLK</sequence>
<dbReference type="InterPro" id="IPR055346">
    <property type="entry name" value="Fe-S_cluster_assembly_SufBD"/>
</dbReference>
<evidence type="ECO:0000259" key="2">
    <source>
        <dbReference type="Pfam" id="PF01458"/>
    </source>
</evidence>
<comment type="caution">
    <text evidence="3">The sequence shown here is derived from an EMBL/GenBank/DDBJ whole genome shotgun (WGS) entry which is preliminary data.</text>
</comment>
<dbReference type="HOGENOM" id="CLU_908343_0_0_9"/>
<dbReference type="GO" id="GO:0016226">
    <property type="term" value="P:iron-sulfur cluster assembly"/>
    <property type="evidence" value="ECO:0007669"/>
    <property type="project" value="InterPro"/>
</dbReference>
<evidence type="ECO:0000256" key="1">
    <source>
        <dbReference type="ARBA" id="ARBA00043967"/>
    </source>
</evidence>
<dbReference type="Proteomes" id="UP000003136">
    <property type="component" value="Unassembled WGS sequence"/>
</dbReference>
<proteinExistence type="inferred from homology"/>
<dbReference type="SUPFAM" id="SSF101960">
    <property type="entry name" value="Stabilizer of iron transporter SufD"/>
    <property type="match status" value="1"/>
</dbReference>
<evidence type="ECO:0000313" key="3">
    <source>
        <dbReference type="EMBL" id="EEC56461.1"/>
    </source>
</evidence>
<name>B7AW70_9FIRM</name>
<organism evidence="3 4">
    <name type="scientific">[Bacteroides] pectinophilus ATCC 43243</name>
    <dbReference type="NCBI Taxonomy" id="483218"/>
    <lineage>
        <taxon>Bacteria</taxon>
        <taxon>Bacillati</taxon>
        <taxon>Bacillota</taxon>
        <taxon>Clostridia</taxon>
        <taxon>Eubacteriales</taxon>
    </lineage>
</organism>
<comment type="similarity">
    <text evidence="1">Belongs to the iron-sulfur cluster assembly SufBD family.</text>
</comment>
<evidence type="ECO:0000313" key="4">
    <source>
        <dbReference type="Proteomes" id="UP000003136"/>
    </source>
</evidence>
<dbReference type="InterPro" id="IPR000825">
    <property type="entry name" value="SUF_FeS_clus_asmbl_SufBD_core"/>
</dbReference>
<dbReference type="InterPro" id="IPR037284">
    <property type="entry name" value="SUF_FeS_clus_asmbl_SufBD_sf"/>
</dbReference>
<protein>
    <recommendedName>
        <fullName evidence="2">SUF system FeS cluster assembly SufBD core domain-containing protein</fullName>
    </recommendedName>
</protein>
<dbReference type="STRING" id="483218.BACPEC_02970"/>
<dbReference type="EMBL" id="ABVQ01000037">
    <property type="protein sequence ID" value="EEC56461.1"/>
    <property type="molecule type" value="Genomic_DNA"/>
</dbReference>
<feature type="domain" description="SUF system FeS cluster assembly SufBD core" evidence="2">
    <location>
        <begin position="103"/>
        <end position="321"/>
    </location>
</feature>
<reference evidence="3 4" key="1">
    <citation type="submission" date="2008-11" db="EMBL/GenBank/DDBJ databases">
        <title>Draft genome sequence of Bacteroides pectinophilus (ATCC 43243).</title>
        <authorList>
            <person name="Sudarsanam P."/>
            <person name="Ley R."/>
            <person name="Guruge J."/>
            <person name="Turnbaugh P.J."/>
            <person name="Mahowald M."/>
            <person name="Liep D."/>
            <person name="Gordon J."/>
        </authorList>
    </citation>
    <scope>NUCLEOTIDE SEQUENCE [LARGE SCALE GENOMIC DNA]</scope>
    <source>
        <strain evidence="3 4">ATCC 43243</strain>
    </source>
</reference>